<sequence length="226" mass="25257">MITNNTEGEKWKISTRFQTILIAFGIISSIIYVITDIVASVMWSDYSRTSQTISELIAVDAPTRLYVAILFIIYDLLIYAYGVGIILSSNNKRALKIAAFLIIAKEILGLVATLFFPIHLRGVEGSFSDTMHGILTAAGVFLCMFPAMIAGSISFKGVFRVYSIITMILFVIFGILTGSDQPKYALNMPTPMMGVWERINIYGYMLWIVVLSIKLLRLKRVNESSK</sequence>
<gene>
    <name evidence="2" type="ORF">BS101_19125</name>
</gene>
<feature type="transmembrane region" description="Helical" evidence="1">
    <location>
        <begin position="20"/>
        <end position="43"/>
    </location>
</feature>
<dbReference type="Pfam" id="PF06197">
    <property type="entry name" value="DUF998"/>
    <property type="match status" value="1"/>
</dbReference>
<reference evidence="2 3" key="1">
    <citation type="submission" date="2016-12" db="EMBL/GenBank/DDBJ databases">
        <title>Complete genome sequence of Clostridium kluyveri JZZ isolated from the pit mud of a Chinese flavor liquor-making factory.</title>
        <authorList>
            <person name="Wang Y."/>
        </authorList>
    </citation>
    <scope>NUCLEOTIDE SEQUENCE [LARGE SCALE GENOMIC DNA]</scope>
    <source>
        <strain evidence="2 3">JZZ</strain>
    </source>
</reference>
<dbReference type="RefSeq" id="WP_073540258.1">
    <property type="nucleotide sequence ID" value="NZ_CP018335.1"/>
</dbReference>
<dbReference type="OrthoDB" id="2425530at2"/>
<dbReference type="AlphaFoldDB" id="A0A1L5FCF2"/>
<feature type="transmembrane region" description="Helical" evidence="1">
    <location>
        <begin position="130"/>
        <end position="149"/>
    </location>
</feature>
<proteinExistence type="predicted"/>
<keyword evidence="1" id="KW-1133">Transmembrane helix</keyword>
<keyword evidence="1" id="KW-0812">Transmembrane</keyword>
<dbReference type="InterPro" id="IPR009339">
    <property type="entry name" value="DUF998"/>
</dbReference>
<protein>
    <recommendedName>
        <fullName evidence="4">DUF998 domain-containing protein</fullName>
    </recommendedName>
</protein>
<feature type="transmembrane region" description="Helical" evidence="1">
    <location>
        <begin position="199"/>
        <end position="216"/>
    </location>
</feature>
<feature type="transmembrane region" description="Helical" evidence="1">
    <location>
        <begin position="99"/>
        <end position="118"/>
    </location>
</feature>
<organism evidence="2 3">
    <name type="scientific">Clostridium kluyveri</name>
    <dbReference type="NCBI Taxonomy" id="1534"/>
    <lineage>
        <taxon>Bacteria</taxon>
        <taxon>Bacillati</taxon>
        <taxon>Bacillota</taxon>
        <taxon>Clostridia</taxon>
        <taxon>Eubacteriales</taxon>
        <taxon>Clostridiaceae</taxon>
        <taxon>Clostridium</taxon>
    </lineage>
</organism>
<feature type="transmembrane region" description="Helical" evidence="1">
    <location>
        <begin position="161"/>
        <end position="179"/>
    </location>
</feature>
<dbReference type="EMBL" id="CP018335">
    <property type="protein sequence ID" value="APM40688.1"/>
    <property type="molecule type" value="Genomic_DNA"/>
</dbReference>
<name>A0A1L5FCF2_CLOKL</name>
<dbReference type="Proteomes" id="UP000184604">
    <property type="component" value="Chromosome"/>
</dbReference>
<evidence type="ECO:0000256" key="1">
    <source>
        <dbReference type="SAM" id="Phobius"/>
    </source>
</evidence>
<keyword evidence="1" id="KW-0472">Membrane</keyword>
<accession>A0A1L5FCF2</accession>
<evidence type="ECO:0000313" key="3">
    <source>
        <dbReference type="Proteomes" id="UP000184604"/>
    </source>
</evidence>
<evidence type="ECO:0000313" key="2">
    <source>
        <dbReference type="EMBL" id="APM40688.1"/>
    </source>
</evidence>
<feature type="transmembrane region" description="Helical" evidence="1">
    <location>
        <begin position="63"/>
        <end position="87"/>
    </location>
</feature>
<evidence type="ECO:0008006" key="4">
    <source>
        <dbReference type="Google" id="ProtNLM"/>
    </source>
</evidence>